<dbReference type="EMBL" id="AJWJ01000156">
    <property type="protein sequence ID" value="KAF2074266.1"/>
    <property type="molecule type" value="Genomic_DNA"/>
</dbReference>
<dbReference type="OrthoDB" id="10025739at2759"/>
<dbReference type="Gene3D" id="3.30.310.50">
    <property type="entry name" value="Alpha-D-phosphohexomutase, C-terminal domain"/>
    <property type="match status" value="1"/>
</dbReference>
<gene>
    <name evidence="2" type="ORF">CYY_004440</name>
</gene>
<dbReference type="PANTHER" id="PTHR31283">
    <property type="entry name" value="EKC/KEOPS COMPLEX SUBUNIT PCC1 FAMILY MEMBER"/>
    <property type="match status" value="1"/>
</dbReference>
<organism evidence="2 3">
    <name type="scientific">Polysphondylium violaceum</name>
    <dbReference type="NCBI Taxonomy" id="133409"/>
    <lineage>
        <taxon>Eukaryota</taxon>
        <taxon>Amoebozoa</taxon>
        <taxon>Evosea</taxon>
        <taxon>Eumycetozoa</taxon>
        <taxon>Dictyostelia</taxon>
        <taxon>Dictyosteliales</taxon>
        <taxon>Dictyosteliaceae</taxon>
        <taxon>Polysphondylium</taxon>
    </lineage>
</organism>
<reference evidence="2" key="1">
    <citation type="submission" date="2020-01" db="EMBL/GenBank/DDBJ databases">
        <title>Development of genomics and gene disruption for Polysphondylium violaceum indicates a role for the polyketide synthase stlB in stalk morphogenesis.</title>
        <authorList>
            <person name="Narita B."/>
            <person name="Kawabe Y."/>
            <person name="Kin K."/>
            <person name="Saito T."/>
            <person name="Gibbs R."/>
            <person name="Kuspa A."/>
            <person name="Muzny D."/>
            <person name="Queller D."/>
            <person name="Richards S."/>
            <person name="Strassman J."/>
            <person name="Sucgang R."/>
            <person name="Worley K."/>
            <person name="Schaap P."/>
        </authorList>
    </citation>
    <scope>NUCLEOTIDE SEQUENCE</scope>
    <source>
        <strain evidence="2">QSvi11</strain>
    </source>
</reference>
<evidence type="ECO:0000313" key="3">
    <source>
        <dbReference type="Proteomes" id="UP000695562"/>
    </source>
</evidence>
<sequence length="121" mass="14033">MSKGKKETKKSNLDEEIVLDEDDDYSDEETQAKKIKSSQDLKYKYSVEIDYKKDEFATFIMNSLAVDKEINLNIFREFKTNQSKLLVLYASNSADDLRRSVNGFYDMLVMVTRTLNSFGSL</sequence>
<dbReference type="AlphaFoldDB" id="A0A8J4UT12"/>
<dbReference type="InterPro" id="IPR015419">
    <property type="entry name" value="CTAG/Pcc1"/>
</dbReference>
<evidence type="ECO:0000256" key="1">
    <source>
        <dbReference type="ARBA" id="ARBA00007073"/>
    </source>
</evidence>
<dbReference type="Proteomes" id="UP000695562">
    <property type="component" value="Unassembled WGS sequence"/>
</dbReference>
<comment type="caution">
    <text evidence="2">The sequence shown here is derived from an EMBL/GenBank/DDBJ whole genome shotgun (WGS) entry which is preliminary data.</text>
</comment>
<keyword evidence="3" id="KW-1185">Reference proteome</keyword>
<accession>A0A8J4UT12</accession>
<dbReference type="GO" id="GO:0070525">
    <property type="term" value="P:tRNA threonylcarbamoyladenosine metabolic process"/>
    <property type="evidence" value="ECO:0007669"/>
    <property type="project" value="TreeGrafter"/>
</dbReference>
<dbReference type="Pfam" id="PF09341">
    <property type="entry name" value="Pcc1"/>
    <property type="match status" value="1"/>
</dbReference>
<evidence type="ECO:0000313" key="2">
    <source>
        <dbReference type="EMBL" id="KAF2074266.1"/>
    </source>
</evidence>
<name>A0A8J4UT12_9MYCE</name>
<proteinExistence type="inferred from homology"/>
<protein>
    <submittedName>
        <fullName evidence="2">Uncharacterized protein</fullName>
    </submittedName>
</protein>
<dbReference type="GO" id="GO:0000408">
    <property type="term" value="C:EKC/KEOPS complex"/>
    <property type="evidence" value="ECO:0007669"/>
    <property type="project" value="TreeGrafter"/>
</dbReference>
<comment type="similarity">
    <text evidence="1">Belongs to the CTAG/PCC1 family.</text>
</comment>
<dbReference type="PANTHER" id="PTHR31283:SF5">
    <property type="entry name" value="EKC_KEOPS COMPLEX SUBUNIT LAGE3"/>
    <property type="match status" value="1"/>
</dbReference>